<dbReference type="AlphaFoldDB" id="A0A4R6JMC7"/>
<protein>
    <recommendedName>
        <fullName evidence="3">Polyketide cyclase/dehydrase/lipid transport protein</fullName>
    </recommendedName>
</protein>
<dbReference type="RefSeq" id="WP_133804319.1">
    <property type="nucleotide sequence ID" value="NZ_SNWQ01000021.1"/>
</dbReference>
<dbReference type="SUPFAM" id="SSF55961">
    <property type="entry name" value="Bet v1-like"/>
    <property type="match status" value="1"/>
</dbReference>
<sequence length="129" mass="14035">MEKASLAINGSPADVLLDPLALPLWNEAFLSIDGPATPAVGVRYTLRVRPGLSGWLEYTAITPGRIEMSWQVPGFRERGEWLLEDGPEGSMVTHSFEHGGPLAAVLRSAYRGIAAVRLERLRDRVLGVA</sequence>
<dbReference type="Proteomes" id="UP000295388">
    <property type="component" value="Unassembled WGS sequence"/>
</dbReference>
<evidence type="ECO:0008006" key="3">
    <source>
        <dbReference type="Google" id="ProtNLM"/>
    </source>
</evidence>
<dbReference type="OrthoDB" id="4164084at2"/>
<name>A0A4R6JMC7_9ACTN</name>
<dbReference type="Gene3D" id="3.30.530.20">
    <property type="match status" value="1"/>
</dbReference>
<proteinExistence type="predicted"/>
<gene>
    <name evidence="1" type="ORF">EV643_121139</name>
</gene>
<keyword evidence="2" id="KW-1185">Reference proteome</keyword>
<comment type="caution">
    <text evidence="1">The sequence shown here is derived from an EMBL/GenBank/DDBJ whole genome shotgun (WGS) entry which is preliminary data.</text>
</comment>
<dbReference type="InterPro" id="IPR019587">
    <property type="entry name" value="Polyketide_cyclase/dehydratase"/>
</dbReference>
<dbReference type="EMBL" id="SNWQ01000021">
    <property type="protein sequence ID" value="TDO35866.1"/>
    <property type="molecule type" value="Genomic_DNA"/>
</dbReference>
<reference evidence="1 2" key="1">
    <citation type="submission" date="2019-03" db="EMBL/GenBank/DDBJ databases">
        <title>Genomic Encyclopedia of Type Strains, Phase III (KMG-III): the genomes of soil and plant-associated and newly described type strains.</title>
        <authorList>
            <person name="Whitman W."/>
        </authorList>
    </citation>
    <scope>NUCLEOTIDE SEQUENCE [LARGE SCALE GENOMIC DNA]</scope>
    <source>
        <strain evidence="1 2">VKM Ac-2527</strain>
    </source>
</reference>
<accession>A0A4R6JMC7</accession>
<dbReference type="Pfam" id="PF10604">
    <property type="entry name" value="Polyketide_cyc2"/>
    <property type="match status" value="1"/>
</dbReference>
<organism evidence="1 2">
    <name type="scientific">Kribbella caucasensis</name>
    <dbReference type="NCBI Taxonomy" id="2512215"/>
    <lineage>
        <taxon>Bacteria</taxon>
        <taxon>Bacillati</taxon>
        <taxon>Actinomycetota</taxon>
        <taxon>Actinomycetes</taxon>
        <taxon>Propionibacteriales</taxon>
        <taxon>Kribbellaceae</taxon>
        <taxon>Kribbella</taxon>
    </lineage>
</organism>
<evidence type="ECO:0000313" key="2">
    <source>
        <dbReference type="Proteomes" id="UP000295388"/>
    </source>
</evidence>
<dbReference type="InterPro" id="IPR023393">
    <property type="entry name" value="START-like_dom_sf"/>
</dbReference>
<evidence type="ECO:0000313" key="1">
    <source>
        <dbReference type="EMBL" id="TDO35866.1"/>
    </source>
</evidence>